<sequence length="149" mass="16518">MLNCRDRLPLALMARRGLETPQRSVSPLAGRGMSSTPDLDDDLFDDLTRPLLVGYIRRGLLSSEDEIAELENEMALFARLEGYSMGYTYIEYSDRTFAALEALVEFIRSQEDVAVVIPSPLHFLSAAGPLNLRVAFEQATGARVHLLAS</sequence>
<protein>
    <recommendedName>
        <fullName evidence="3">Resolvase/invertase-type recombinase catalytic domain-containing protein</fullName>
    </recommendedName>
</protein>
<evidence type="ECO:0000313" key="2">
    <source>
        <dbReference type="Proteomes" id="UP000549971"/>
    </source>
</evidence>
<comment type="caution">
    <text evidence="1">The sequence shown here is derived from an EMBL/GenBank/DDBJ whole genome shotgun (WGS) entry which is preliminary data.</text>
</comment>
<name>A0A7W9J366_9ACTN</name>
<organism evidence="1 2">
    <name type="scientific">Kribbella italica</name>
    <dbReference type="NCBI Taxonomy" id="1540520"/>
    <lineage>
        <taxon>Bacteria</taxon>
        <taxon>Bacillati</taxon>
        <taxon>Actinomycetota</taxon>
        <taxon>Actinomycetes</taxon>
        <taxon>Propionibacteriales</taxon>
        <taxon>Kribbellaceae</taxon>
        <taxon>Kribbella</taxon>
    </lineage>
</organism>
<keyword evidence="2" id="KW-1185">Reference proteome</keyword>
<accession>A0A7W9J366</accession>
<dbReference type="AlphaFoldDB" id="A0A7W9J366"/>
<dbReference type="Proteomes" id="UP000549971">
    <property type="component" value="Unassembled WGS sequence"/>
</dbReference>
<dbReference type="EMBL" id="JACHMY010000001">
    <property type="protein sequence ID" value="MBB5834771.1"/>
    <property type="molecule type" value="Genomic_DNA"/>
</dbReference>
<evidence type="ECO:0008006" key="3">
    <source>
        <dbReference type="Google" id="ProtNLM"/>
    </source>
</evidence>
<dbReference type="RefSeq" id="WP_184794493.1">
    <property type="nucleotide sequence ID" value="NZ_JACHMY010000001.1"/>
</dbReference>
<proteinExistence type="predicted"/>
<reference evidence="1 2" key="1">
    <citation type="submission" date="2020-08" db="EMBL/GenBank/DDBJ databases">
        <title>Sequencing the genomes of 1000 actinobacteria strains.</title>
        <authorList>
            <person name="Klenk H.-P."/>
        </authorList>
    </citation>
    <scope>NUCLEOTIDE SEQUENCE [LARGE SCALE GENOMIC DNA]</scope>
    <source>
        <strain evidence="1 2">DSM 28967</strain>
    </source>
</reference>
<gene>
    <name evidence="1" type="ORF">HDA39_001505</name>
</gene>
<evidence type="ECO:0000313" key="1">
    <source>
        <dbReference type="EMBL" id="MBB5834771.1"/>
    </source>
</evidence>